<accession>A0AA36G6N0</accession>
<comment type="caution">
    <text evidence="5">The sequence shown here is derived from an EMBL/GenBank/DDBJ whole genome shotgun (WGS) entry which is preliminary data.</text>
</comment>
<dbReference type="GO" id="GO:0070772">
    <property type="term" value="C:PAS complex"/>
    <property type="evidence" value="ECO:0007669"/>
    <property type="project" value="InterPro"/>
</dbReference>
<feature type="domain" description="Vacuolar protein 14 C-terminal Fig4-binding" evidence="4">
    <location>
        <begin position="251"/>
        <end position="331"/>
    </location>
</feature>
<gene>
    <name evidence="5" type="ORF">MSPICULIGERA_LOCUS15979</name>
</gene>
<reference evidence="5" key="1">
    <citation type="submission" date="2023-06" db="EMBL/GenBank/DDBJ databases">
        <authorList>
            <person name="Delattre M."/>
        </authorList>
    </citation>
    <scope>NUCLEOTIDE SEQUENCE</scope>
    <source>
        <strain evidence="5">AF72</strain>
    </source>
</reference>
<dbReference type="Proteomes" id="UP001177023">
    <property type="component" value="Unassembled WGS sequence"/>
</dbReference>
<dbReference type="PANTHER" id="PTHR16023:SF0">
    <property type="entry name" value="PROTEIN VAC14 HOMOLOG"/>
    <property type="match status" value="1"/>
</dbReference>
<dbReference type="InterPro" id="IPR021841">
    <property type="entry name" value="VAC14_Fig4p-bd"/>
</dbReference>
<name>A0AA36G6N0_9BILA</name>
<comment type="subcellular location">
    <subcellularLocation>
        <location evidence="1">Endomembrane system</location>
    </subcellularLocation>
</comment>
<evidence type="ECO:0000256" key="2">
    <source>
        <dbReference type="ARBA" id="ARBA00022737"/>
    </source>
</evidence>
<dbReference type="GO" id="GO:0006661">
    <property type="term" value="P:phosphatidylinositol biosynthetic process"/>
    <property type="evidence" value="ECO:0007669"/>
    <property type="project" value="InterPro"/>
</dbReference>
<organism evidence="5 6">
    <name type="scientific">Mesorhabditis spiculigera</name>
    <dbReference type="NCBI Taxonomy" id="96644"/>
    <lineage>
        <taxon>Eukaryota</taxon>
        <taxon>Metazoa</taxon>
        <taxon>Ecdysozoa</taxon>
        <taxon>Nematoda</taxon>
        <taxon>Chromadorea</taxon>
        <taxon>Rhabditida</taxon>
        <taxon>Rhabditina</taxon>
        <taxon>Rhabditomorpha</taxon>
        <taxon>Rhabditoidea</taxon>
        <taxon>Rhabditidae</taxon>
        <taxon>Mesorhabditinae</taxon>
        <taxon>Mesorhabditis</taxon>
    </lineage>
</organism>
<dbReference type="EMBL" id="CATQJA010002651">
    <property type="protein sequence ID" value="CAJ0577711.1"/>
    <property type="molecule type" value="Genomic_DNA"/>
</dbReference>
<feature type="non-terminal residue" evidence="5">
    <location>
        <position position="388"/>
    </location>
</feature>
<dbReference type="PANTHER" id="PTHR16023">
    <property type="entry name" value="TAX1 BINDING PROTEIN-RELATED"/>
    <property type="match status" value="1"/>
</dbReference>
<feature type="domain" description="Vacuolar protein 14 C-terminal Fig4-binding" evidence="4">
    <location>
        <begin position="182"/>
        <end position="249"/>
    </location>
</feature>
<keyword evidence="3" id="KW-0472">Membrane</keyword>
<sequence>MGQFLLGIKNKPESIADDDLLTLINVICVHSHEEEPPLSRKVALIWMQEIAKLYNTKLLPQLAVCLVAILPALAEDALNAKIVNTTLLGIIEPDVDMNMEDLVQLFSHMELIFPQLLNSLSDTSDEVLLLDLHLISDLCAHKQDSATELGSLDPKTKEQLANHSSLLVKFAISLIAMFRADRQLLSDRGVLIIRQLCLLIEPTHIYRCLCVLLMAESGVAFVQSVVSVLHSVLMTSTELFLMRDQLRKMPDEYTHAAELVHYLSEVDITVDILMEVDKLVNLIESPILAFVRMDLLRACHREPLCDVLTALLMLLPQTEAFNTLHKRIQAIPSFSTFKKDAPPADKFNLDLSALKNLYIDSLQKQQKEVRERHRSLLIRSALGEKVQL</sequence>
<evidence type="ECO:0000256" key="3">
    <source>
        <dbReference type="ARBA" id="ARBA00023136"/>
    </source>
</evidence>
<protein>
    <recommendedName>
        <fullName evidence="4">Vacuolar protein 14 C-terminal Fig4-binding domain-containing protein</fullName>
    </recommendedName>
</protein>
<evidence type="ECO:0000313" key="6">
    <source>
        <dbReference type="Proteomes" id="UP001177023"/>
    </source>
</evidence>
<evidence type="ECO:0000256" key="1">
    <source>
        <dbReference type="ARBA" id="ARBA00004308"/>
    </source>
</evidence>
<keyword evidence="2" id="KW-0677">Repeat</keyword>
<dbReference type="AlphaFoldDB" id="A0AA36G6N0"/>
<dbReference type="GO" id="GO:0010008">
    <property type="term" value="C:endosome membrane"/>
    <property type="evidence" value="ECO:0007669"/>
    <property type="project" value="TreeGrafter"/>
</dbReference>
<evidence type="ECO:0000313" key="5">
    <source>
        <dbReference type="EMBL" id="CAJ0577711.1"/>
    </source>
</evidence>
<dbReference type="Pfam" id="PF11916">
    <property type="entry name" value="Vac14_Fig4_bd"/>
    <property type="match status" value="2"/>
</dbReference>
<proteinExistence type="predicted"/>
<keyword evidence="6" id="KW-1185">Reference proteome</keyword>
<dbReference type="InterPro" id="IPR026825">
    <property type="entry name" value="Vac14"/>
</dbReference>
<evidence type="ECO:0000259" key="4">
    <source>
        <dbReference type="Pfam" id="PF11916"/>
    </source>
</evidence>